<dbReference type="Pfam" id="PF16321">
    <property type="entry name" value="Ribosom_S30AE_C"/>
    <property type="match status" value="1"/>
</dbReference>
<dbReference type="InterPro" id="IPR034694">
    <property type="entry name" value="HPF_long/plastid"/>
</dbReference>
<evidence type="ECO:0000256" key="4">
    <source>
        <dbReference type="SAM" id="MobiDB-lite"/>
    </source>
</evidence>
<name>A0A9D2SXA7_9FIRM</name>
<comment type="subunit">
    <text evidence="3">Interacts with 100S ribosomes.</text>
</comment>
<dbReference type="SUPFAM" id="SSF69754">
    <property type="entry name" value="Ribosome binding protein Y (YfiA homologue)"/>
    <property type="match status" value="1"/>
</dbReference>
<accession>A0A9D2SXA7</accession>
<feature type="compositionally biased region" description="Basic and acidic residues" evidence="4">
    <location>
        <begin position="109"/>
        <end position="118"/>
    </location>
</feature>
<evidence type="ECO:0000256" key="1">
    <source>
        <dbReference type="ARBA" id="ARBA00022490"/>
    </source>
</evidence>
<proteinExistence type="inferred from homology"/>
<comment type="function">
    <text evidence="3">Required for dimerization of active 70S ribosomes into 100S ribosomes in stationary phase; 100S ribosomes are translationally inactive and sometimes present during exponential growth.</text>
</comment>
<dbReference type="InterPro" id="IPR038416">
    <property type="entry name" value="Ribosom_S30AE_C_sf"/>
</dbReference>
<keyword evidence="2 3" id="KW-0810">Translation regulation</keyword>
<evidence type="ECO:0000256" key="2">
    <source>
        <dbReference type="ARBA" id="ARBA00022845"/>
    </source>
</evidence>
<dbReference type="GO" id="GO:0043024">
    <property type="term" value="F:ribosomal small subunit binding"/>
    <property type="evidence" value="ECO:0007669"/>
    <property type="project" value="TreeGrafter"/>
</dbReference>
<comment type="subcellular location">
    <subcellularLocation>
        <location evidence="3">Cytoplasm</location>
    </subcellularLocation>
</comment>
<dbReference type="PANTHER" id="PTHR33231:SF1">
    <property type="entry name" value="30S RIBOSOMAL PROTEIN"/>
    <property type="match status" value="1"/>
</dbReference>
<dbReference type="InterPro" id="IPR050574">
    <property type="entry name" value="HPF/YfiA_ribosome-assoc"/>
</dbReference>
<dbReference type="InterPro" id="IPR003489">
    <property type="entry name" value="RHF/RaiA"/>
</dbReference>
<dbReference type="AlphaFoldDB" id="A0A9D2SXA7"/>
<feature type="domain" description="Sigma 54 modulation/S30EA ribosomal protein C-terminal" evidence="5">
    <location>
        <begin position="124"/>
        <end position="179"/>
    </location>
</feature>
<dbReference type="HAMAP" id="MF_00839">
    <property type="entry name" value="HPF"/>
    <property type="match status" value="1"/>
</dbReference>
<evidence type="ECO:0000259" key="5">
    <source>
        <dbReference type="Pfam" id="PF16321"/>
    </source>
</evidence>
<dbReference type="GO" id="GO:0045900">
    <property type="term" value="P:negative regulation of translational elongation"/>
    <property type="evidence" value="ECO:0007669"/>
    <property type="project" value="TreeGrafter"/>
</dbReference>
<protein>
    <recommendedName>
        <fullName evidence="3">Ribosome hibernation promoting factor</fullName>
        <shortName evidence="3">HPF</shortName>
    </recommendedName>
</protein>
<feature type="region of interest" description="Disordered" evidence="4">
    <location>
        <begin position="96"/>
        <end position="118"/>
    </location>
</feature>
<evidence type="ECO:0000256" key="3">
    <source>
        <dbReference type="HAMAP-Rule" id="MF_00839"/>
    </source>
</evidence>
<dbReference type="GO" id="GO:0022627">
    <property type="term" value="C:cytosolic small ribosomal subunit"/>
    <property type="evidence" value="ECO:0007669"/>
    <property type="project" value="TreeGrafter"/>
</dbReference>
<dbReference type="Gene3D" id="3.30.505.50">
    <property type="entry name" value="Sigma 54 modulation/S30EA ribosomal protein, C-terminal domain"/>
    <property type="match status" value="1"/>
</dbReference>
<dbReference type="PANTHER" id="PTHR33231">
    <property type="entry name" value="30S RIBOSOMAL PROTEIN"/>
    <property type="match status" value="1"/>
</dbReference>
<reference evidence="6" key="1">
    <citation type="journal article" date="2021" name="PeerJ">
        <title>Extensive microbial diversity within the chicken gut microbiome revealed by metagenomics and culture.</title>
        <authorList>
            <person name="Gilroy R."/>
            <person name="Ravi A."/>
            <person name="Getino M."/>
            <person name="Pursley I."/>
            <person name="Horton D.L."/>
            <person name="Alikhan N.F."/>
            <person name="Baker D."/>
            <person name="Gharbi K."/>
            <person name="Hall N."/>
            <person name="Watson M."/>
            <person name="Adriaenssens E.M."/>
            <person name="Foster-Nyarko E."/>
            <person name="Jarju S."/>
            <person name="Secka A."/>
            <person name="Antonio M."/>
            <person name="Oren A."/>
            <person name="Chaudhuri R.R."/>
            <person name="La Ragione R."/>
            <person name="Hildebrand F."/>
            <person name="Pallen M.J."/>
        </authorList>
    </citation>
    <scope>NUCLEOTIDE SEQUENCE</scope>
    <source>
        <strain evidence="6">ChiGjej1B1-1692</strain>
    </source>
</reference>
<keyword evidence="1 3" id="KW-0963">Cytoplasm</keyword>
<dbReference type="NCBIfam" id="TIGR00741">
    <property type="entry name" value="yfiA"/>
    <property type="match status" value="1"/>
</dbReference>
<dbReference type="Proteomes" id="UP000823894">
    <property type="component" value="Unassembled WGS sequence"/>
</dbReference>
<evidence type="ECO:0000313" key="6">
    <source>
        <dbReference type="EMBL" id="HJC38547.1"/>
    </source>
</evidence>
<reference evidence="6" key="2">
    <citation type="submission" date="2021-04" db="EMBL/GenBank/DDBJ databases">
        <authorList>
            <person name="Gilroy R."/>
        </authorList>
    </citation>
    <scope>NUCLEOTIDE SEQUENCE</scope>
    <source>
        <strain evidence="6">ChiGjej1B1-1692</strain>
    </source>
</reference>
<dbReference type="Pfam" id="PF02482">
    <property type="entry name" value="Ribosomal_S30AE"/>
    <property type="match status" value="1"/>
</dbReference>
<sequence>MNFIISGKNIEVTPGLKDAIEQKLGKLERYFTPETEIIVTLSVEKERQKIEVTIPVKGHIIRSEQTSNDMYVSIDLVEEIIERQLRKYKNKLVARSQGHPTASSSGNSFKKEFFESKEESPEDDEIRIVRTKKFGIKPMFPEDACIQMELLGHSFFVFSNAETDEVNVVYKRKDGSFGLIEPEFS</sequence>
<dbReference type="FunFam" id="3.30.505.50:FF:000001">
    <property type="entry name" value="Ribosome hibernation promoting factor"/>
    <property type="match status" value="1"/>
</dbReference>
<gene>
    <name evidence="6" type="primary">raiA</name>
    <name evidence="3" type="synonym">hpf</name>
    <name evidence="6" type="ORF">H9757_05735</name>
</gene>
<evidence type="ECO:0000313" key="7">
    <source>
        <dbReference type="Proteomes" id="UP000823894"/>
    </source>
</evidence>
<dbReference type="Gene3D" id="3.30.160.100">
    <property type="entry name" value="Ribosome hibernation promotion factor-like"/>
    <property type="match status" value="1"/>
</dbReference>
<dbReference type="InterPro" id="IPR036567">
    <property type="entry name" value="RHF-like"/>
</dbReference>
<organism evidence="6 7">
    <name type="scientific">Candidatus Mediterraneibacter faecigallinarum</name>
    <dbReference type="NCBI Taxonomy" id="2838669"/>
    <lineage>
        <taxon>Bacteria</taxon>
        <taxon>Bacillati</taxon>
        <taxon>Bacillota</taxon>
        <taxon>Clostridia</taxon>
        <taxon>Lachnospirales</taxon>
        <taxon>Lachnospiraceae</taxon>
        <taxon>Mediterraneibacter</taxon>
    </lineage>
</organism>
<comment type="similarity">
    <text evidence="3">Belongs to the HPF/YfiA ribosome-associated protein family. Long HPF subfamily.</text>
</comment>
<comment type="caution">
    <text evidence="6">The sequence shown here is derived from an EMBL/GenBank/DDBJ whole genome shotgun (WGS) entry which is preliminary data.</text>
</comment>
<dbReference type="EMBL" id="DWWK01000084">
    <property type="protein sequence ID" value="HJC38547.1"/>
    <property type="molecule type" value="Genomic_DNA"/>
</dbReference>
<dbReference type="InterPro" id="IPR032528">
    <property type="entry name" value="Ribosom_S30AE_C"/>
</dbReference>
<dbReference type="CDD" id="cd00552">
    <property type="entry name" value="RaiA"/>
    <property type="match status" value="1"/>
</dbReference>